<organism evidence="2 3">
    <name type="scientific">Candidatus Competibacter denitrificans Run_A_D11</name>
    <dbReference type="NCBI Taxonomy" id="1400863"/>
    <lineage>
        <taxon>Bacteria</taxon>
        <taxon>Pseudomonadati</taxon>
        <taxon>Pseudomonadota</taxon>
        <taxon>Gammaproteobacteria</taxon>
        <taxon>Candidatus Competibacteraceae</taxon>
        <taxon>Candidatus Competibacter</taxon>
    </lineage>
</organism>
<comment type="caution">
    <text evidence="2">The sequence shown here is derived from an EMBL/GenBank/DDBJ whole genome shotgun (WGS) entry which is preliminary data.</text>
</comment>
<evidence type="ECO:0000313" key="2">
    <source>
        <dbReference type="EMBL" id="CDI01064.1"/>
    </source>
</evidence>
<reference evidence="2" key="2">
    <citation type="submission" date="2014-03" db="EMBL/GenBank/DDBJ databases">
        <title>Candidatus Competibacter-lineage genomes retrieved from metagenomes reveal functional metabolic diversity.</title>
        <authorList>
            <person name="McIlroy S.J."/>
            <person name="Albertsen M."/>
            <person name="Andresen E.K."/>
            <person name="Saunders A.M."/>
            <person name="Kristiansen R."/>
            <person name="Stokholm-Bjerregaard M."/>
            <person name="Nielsen K.L."/>
            <person name="Nielsen P.H."/>
        </authorList>
    </citation>
    <scope>NUCLEOTIDE SEQUENCE</scope>
    <source>
        <strain evidence="2">Run_A_D11</strain>
    </source>
</reference>
<dbReference type="AlphaFoldDB" id="W6M3N4"/>
<sequence>MTFRDGNRHRIYMLRLIWCLLLLCGLPLSACGSRAFEATPFTLHSSIGPGDRHQGVRLLGALRFNRADIDDLPLCGLSGLAWDEDAGLLYALSDQGTLFHLQPTFDEQGYLVGARSIAGYALRDTAGKPVRYLFSDSEGLAIRNGANHIMDDTELLISFEMKPRIVRYSPTGQWRGEIPLPDTLRNPYNYRNGNESLEAVTIDQRWGIITGSEVPLRNDPPKKLIRIFATDGRFWLYPLGQAPGSALVAMDALPNGELLTLERAFVSPLQPFSISLRRTVLPNPQKTVPLSVSDVAIFKSDQGWHLDNFEGLTRYRGARFFMVSDDNCSLVQTTLLVYFELLNQTP</sequence>
<feature type="domain" description="Phytase-like" evidence="1">
    <location>
        <begin position="74"/>
        <end position="327"/>
    </location>
</feature>
<keyword evidence="3" id="KW-1185">Reference proteome</keyword>
<gene>
    <name evidence="2" type="ORF">BN873_100076</name>
</gene>
<name>W6M3N4_9GAMM</name>
<dbReference type="Pfam" id="PF13449">
    <property type="entry name" value="Phytase-like"/>
    <property type="match status" value="1"/>
</dbReference>
<accession>W6M3N4</accession>
<evidence type="ECO:0000313" key="3">
    <source>
        <dbReference type="Proteomes" id="UP000035760"/>
    </source>
</evidence>
<dbReference type="STRING" id="1400863.BN873_100076"/>
<protein>
    <recommendedName>
        <fullName evidence="1">Phytase-like domain-containing protein</fullName>
    </recommendedName>
</protein>
<dbReference type="EMBL" id="CBTJ020000002">
    <property type="protein sequence ID" value="CDI01064.1"/>
    <property type="molecule type" value="Genomic_DNA"/>
</dbReference>
<dbReference type="InterPro" id="IPR027372">
    <property type="entry name" value="Phytase-like_dom"/>
</dbReference>
<evidence type="ECO:0000259" key="1">
    <source>
        <dbReference type="Pfam" id="PF13449"/>
    </source>
</evidence>
<dbReference type="Proteomes" id="UP000035760">
    <property type="component" value="Unassembled WGS sequence"/>
</dbReference>
<reference evidence="2" key="1">
    <citation type="submission" date="2013-07" db="EMBL/GenBank/DDBJ databases">
        <authorList>
            <person name="McIlroy S."/>
        </authorList>
    </citation>
    <scope>NUCLEOTIDE SEQUENCE [LARGE SCALE GENOMIC DNA]</scope>
    <source>
        <strain evidence="2">Run_A_D11</strain>
    </source>
</reference>
<proteinExistence type="predicted"/>